<dbReference type="Proteomes" id="UP001500459">
    <property type="component" value="Unassembled WGS sequence"/>
</dbReference>
<evidence type="ECO:0008006" key="3">
    <source>
        <dbReference type="Google" id="ProtNLM"/>
    </source>
</evidence>
<proteinExistence type="predicted"/>
<dbReference type="PROSITE" id="PS51257">
    <property type="entry name" value="PROKAR_LIPOPROTEIN"/>
    <property type="match status" value="1"/>
</dbReference>
<evidence type="ECO:0000313" key="1">
    <source>
        <dbReference type="EMBL" id="GAA3510704.1"/>
    </source>
</evidence>
<dbReference type="EMBL" id="BAABCW010000010">
    <property type="protein sequence ID" value="GAA3510704.1"/>
    <property type="molecule type" value="Genomic_DNA"/>
</dbReference>
<name>A0ABP6UM72_9FLAO</name>
<accession>A0ABP6UM72</accession>
<gene>
    <name evidence="1" type="ORF">GCM10022393_25340</name>
</gene>
<dbReference type="RefSeq" id="WP_344927931.1">
    <property type="nucleotide sequence ID" value="NZ_BAABCW010000010.1"/>
</dbReference>
<protein>
    <recommendedName>
        <fullName evidence="3">Lipoprotein</fullName>
    </recommendedName>
</protein>
<organism evidence="1 2">
    <name type="scientific">Aquimarina addita</name>
    <dbReference type="NCBI Taxonomy" id="870485"/>
    <lineage>
        <taxon>Bacteria</taxon>
        <taxon>Pseudomonadati</taxon>
        <taxon>Bacteroidota</taxon>
        <taxon>Flavobacteriia</taxon>
        <taxon>Flavobacteriales</taxon>
        <taxon>Flavobacteriaceae</taxon>
        <taxon>Aquimarina</taxon>
    </lineage>
</organism>
<reference evidence="2" key="1">
    <citation type="journal article" date="2019" name="Int. J. Syst. Evol. Microbiol.">
        <title>The Global Catalogue of Microorganisms (GCM) 10K type strain sequencing project: providing services to taxonomists for standard genome sequencing and annotation.</title>
        <authorList>
            <consortium name="The Broad Institute Genomics Platform"/>
            <consortium name="The Broad Institute Genome Sequencing Center for Infectious Disease"/>
            <person name="Wu L."/>
            <person name="Ma J."/>
        </authorList>
    </citation>
    <scope>NUCLEOTIDE SEQUENCE [LARGE SCALE GENOMIC DNA]</scope>
    <source>
        <strain evidence="2">JCM 17106</strain>
    </source>
</reference>
<evidence type="ECO:0000313" key="2">
    <source>
        <dbReference type="Proteomes" id="UP001500459"/>
    </source>
</evidence>
<comment type="caution">
    <text evidence="1">The sequence shown here is derived from an EMBL/GenBank/DDBJ whole genome shotgun (WGS) entry which is preliminary data.</text>
</comment>
<keyword evidence="2" id="KW-1185">Reference proteome</keyword>
<sequence>MKKIIYVGICLLSLSFFSCDGDDVDDVACEVSEGTLETVAEEAFDAWEDDKEDDDKCNNAKEAIEEYNELECAEDGKFALELAELFLNCPDA</sequence>